<dbReference type="GO" id="GO:0005634">
    <property type="term" value="C:nucleus"/>
    <property type="evidence" value="ECO:0007669"/>
    <property type="project" value="UniProtKB-UniRule"/>
</dbReference>
<feature type="domain" description="HMG box" evidence="2">
    <location>
        <begin position="15"/>
        <end position="83"/>
    </location>
</feature>
<dbReference type="OrthoDB" id="5550281at2759"/>
<sequence>MELFETFKRNYEDSVESPVYGYLLHNDEQRLEILEKYPEISARELSITIANKWRSLSEEKKNEYSEKAKELNWERLSEFMINKCEKGVQLEHVNDLVVKLKEMRYPSKKSRHLLSFKESEESDEDVSDYNIYTQGSYQYDSNTNSSSTLSVDSLEQPSNAFAHYVIDGTPSLLRVYPNMNLEGVKQVLLDNWNNMSPELRAPWVKMAEQSYEGYERLVSNIDSNDSTDNDFDDLFNNTEEGSEIGESNQSYIQELIHTYNYHNKSQHLETVQVPTDSHSESWIQPFKMYENNVENGELVTISPLYTTRQSEVVTKKDLPDFEEVVSEHRDTQLDVQSSYQKNISAHTRILSFTQENIQNGQTIASKPSKKCDKPLEIQFLVEPYDKENDHAYVASPDECKRDTFYLSSTKPFHPRNMNCSNEENDHKPRNVQQFQQDKRYSLQVPVPYIGACDHYQRATNFDSKYKNGLQARQTEFNKSFNIKWKQLVFSEKKMWEDMAKADKERYEKEREEYQTSQYERFLKSQEGIPLYDWFKADILF</sequence>
<keyword evidence="4" id="KW-1185">Reference proteome</keyword>
<evidence type="ECO:0000259" key="2">
    <source>
        <dbReference type="PROSITE" id="PS50118"/>
    </source>
</evidence>
<dbReference type="PANTHER" id="PTHR46912">
    <property type="entry name" value="HIGH MOBILITY GROUP B PROTEIN 13"/>
    <property type="match status" value="1"/>
</dbReference>
<dbReference type="Proteomes" id="UP001153678">
    <property type="component" value="Unassembled WGS sequence"/>
</dbReference>
<dbReference type="CDD" id="cd00084">
    <property type="entry name" value="HMG-box_SF"/>
    <property type="match status" value="2"/>
</dbReference>
<accession>A0A9W4SDC7</accession>
<reference evidence="3" key="1">
    <citation type="submission" date="2022-08" db="EMBL/GenBank/DDBJ databases">
        <authorList>
            <person name="Kallberg Y."/>
            <person name="Tangrot J."/>
            <person name="Rosling A."/>
        </authorList>
    </citation>
    <scope>NUCLEOTIDE SEQUENCE</scope>
    <source>
        <strain evidence="3">Wild A</strain>
    </source>
</reference>
<dbReference type="GO" id="GO:0003677">
    <property type="term" value="F:DNA binding"/>
    <property type="evidence" value="ECO:0007669"/>
    <property type="project" value="UniProtKB-UniRule"/>
</dbReference>
<evidence type="ECO:0000313" key="3">
    <source>
        <dbReference type="EMBL" id="CAI2164443.1"/>
    </source>
</evidence>
<evidence type="ECO:0000313" key="4">
    <source>
        <dbReference type="Proteomes" id="UP001153678"/>
    </source>
</evidence>
<dbReference type="InterPro" id="IPR036910">
    <property type="entry name" value="HMG_box_dom_sf"/>
</dbReference>
<gene>
    <name evidence="3" type="ORF">FWILDA_LOCUS1571</name>
</gene>
<feature type="DNA-binding region" description="HMG box" evidence="1">
    <location>
        <begin position="15"/>
        <end position="83"/>
    </location>
</feature>
<dbReference type="InterPro" id="IPR009071">
    <property type="entry name" value="HMG_box_dom"/>
</dbReference>
<keyword evidence="1" id="KW-0238">DNA-binding</keyword>
<feature type="domain" description="HMG box" evidence="2">
    <location>
        <begin position="154"/>
        <end position="222"/>
    </location>
</feature>
<dbReference type="Gene3D" id="1.10.30.10">
    <property type="entry name" value="High mobility group box domain"/>
    <property type="match status" value="3"/>
</dbReference>
<feature type="domain" description="HMG box" evidence="2">
    <location>
        <begin position="434"/>
        <end position="514"/>
    </location>
</feature>
<name>A0A9W4SDC7_9GLOM</name>
<dbReference type="InterPro" id="IPR044601">
    <property type="entry name" value="HMGB6/HMGB13"/>
</dbReference>
<dbReference type="PANTHER" id="PTHR46912:SF1">
    <property type="entry name" value="HIGH MOBILITY GROUP B PROTEIN 13"/>
    <property type="match status" value="1"/>
</dbReference>
<dbReference type="PROSITE" id="PS50118">
    <property type="entry name" value="HMG_BOX_2"/>
    <property type="match status" value="3"/>
</dbReference>
<dbReference type="SMART" id="SM00398">
    <property type="entry name" value="HMG"/>
    <property type="match status" value="3"/>
</dbReference>
<proteinExistence type="predicted"/>
<evidence type="ECO:0000256" key="1">
    <source>
        <dbReference type="PROSITE-ProRule" id="PRU00267"/>
    </source>
</evidence>
<dbReference type="EMBL" id="CAMKVN010000156">
    <property type="protein sequence ID" value="CAI2164443.1"/>
    <property type="molecule type" value="Genomic_DNA"/>
</dbReference>
<keyword evidence="1" id="KW-0539">Nucleus</keyword>
<feature type="DNA-binding region" description="HMG box" evidence="1">
    <location>
        <begin position="434"/>
        <end position="514"/>
    </location>
</feature>
<organism evidence="3 4">
    <name type="scientific">Funneliformis geosporum</name>
    <dbReference type="NCBI Taxonomy" id="1117311"/>
    <lineage>
        <taxon>Eukaryota</taxon>
        <taxon>Fungi</taxon>
        <taxon>Fungi incertae sedis</taxon>
        <taxon>Mucoromycota</taxon>
        <taxon>Glomeromycotina</taxon>
        <taxon>Glomeromycetes</taxon>
        <taxon>Glomerales</taxon>
        <taxon>Glomeraceae</taxon>
        <taxon>Funneliformis</taxon>
    </lineage>
</organism>
<comment type="caution">
    <text evidence="3">The sequence shown here is derived from an EMBL/GenBank/DDBJ whole genome shotgun (WGS) entry which is preliminary data.</text>
</comment>
<feature type="DNA-binding region" description="HMG box" evidence="1">
    <location>
        <begin position="154"/>
        <end position="222"/>
    </location>
</feature>
<dbReference type="SUPFAM" id="SSF47095">
    <property type="entry name" value="HMG-box"/>
    <property type="match status" value="3"/>
</dbReference>
<protein>
    <submittedName>
        <fullName evidence="3">13388_t:CDS:1</fullName>
    </submittedName>
</protein>
<dbReference type="AlphaFoldDB" id="A0A9W4SDC7"/>
<dbReference type="Pfam" id="PF00505">
    <property type="entry name" value="HMG_box"/>
    <property type="match status" value="2"/>
</dbReference>